<dbReference type="InterPro" id="IPR054765">
    <property type="entry name" value="SLBB_dom"/>
</dbReference>
<evidence type="ECO:0000256" key="8">
    <source>
        <dbReference type="ARBA" id="ARBA00023047"/>
    </source>
</evidence>
<dbReference type="RefSeq" id="WP_342675758.1">
    <property type="nucleotide sequence ID" value="NZ_JBCGCU010000001.1"/>
</dbReference>
<keyword evidence="14" id="KW-0449">Lipoprotein</keyword>
<evidence type="ECO:0000256" key="3">
    <source>
        <dbReference type="ARBA" id="ARBA00022448"/>
    </source>
</evidence>
<keyword evidence="7 16" id="KW-0732">Signal</keyword>
<dbReference type="PANTHER" id="PTHR33619">
    <property type="entry name" value="POLYSACCHARIDE EXPORT PROTEIN GFCE-RELATED"/>
    <property type="match status" value="1"/>
</dbReference>
<keyword evidence="5" id="KW-0762">Sugar transport</keyword>
<dbReference type="Pfam" id="PF02563">
    <property type="entry name" value="Poly_export"/>
    <property type="match status" value="1"/>
</dbReference>
<evidence type="ECO:0000256" key="6">
    <source>
        <dbReference type="ARBA" id="ARBA00022692"/>
    </source>
</evidence>
<keyword evidence="4" id="KW-1134">Transmembrane beta strand</keyword>
<keyword evidence="9" id="KW-0406">Ion transport</keyword>
<keyword evidence="21" id="KW-1185">Reference proteome</keyword>
<keyword evidence="13" id="KW-0998">Cell outer membrane</keyword>
<sequence length="889" mass="96944">MFKTYLGAFSAIFILFYTTITQALTPSPAQIEQFKKLPRAQQEALARQYGVDLNAITGSSANNNAASQQTAKTIGERDPYAEGSDTDGANKFKPKLSPLMPFGYDIFAGEPTSFMPSESAPVPDDYIVRPGDQVQISLYGKESATIDASIDRSGRLSIPKLAPVHVAGMTFKELKALVSEKVSNEMIGVKAFVSLGQLRSIRVLVVGEAYKPGSYTLSSLSTVTHALFASGGVSNIASLRNIEIKRGGKVVSRFDLYDLLIKGDSSKDIILKPGDVVFIPPVGAQVSVTGAVKRPAIFELKKGESTADLLAMAGGLKANAYSEKVTVERAGKGDYKQVLSFDFSKGNSGYIPQDGDVIQIDESSSAYNNAVTLIGAVTRPGDYSWHKGKRVADMVESVRGALLPQADLTYALLLREVDVYGNIEVHQFNLAEAIAGNSAHNLSLQPRDKVIVFSRFESKTAEQNALKQLALTEAEQKLQQKVKLWHLFEQRQFEKHVGAPRQSANLEEEVASDSLSRVIVEKQDGYKGDYATFSRKQLLAQVVNQLQIQAGAGERIKLVEANGNVRFPGVYPLAKNMTIAELVIASGGLTESAYLEQAEITRSESGTNTDVQHITFNLQDALKGNGEQTPLLQSKDSLNVLTVPNWQENIKVTLRGEVTFPGQYTIRRGETINDVIQRAGGFSSYAAINAAVFTRQSIKAQEQKHLQRLTNELRKDLASKSFEQSISSNNLSYDEMSRLIADLSAMPTIGRLVIDLEEILADEQELVLQNGDALYIPSKRDSVSVIGEVNYATSHLYSNKTDLEAYIRLSGGTKARADEERIYVIKADGSVYVPQNKGWFAVNTGHQIEPGDTIVVPLDTAHMDNLTLWSTATQIFYQIGVGVAAISGI</sequence>
<evidence type="ECO:0000256" key="13">
    <source>
        <dbReference type="ARBA" id="ARBA00023237"/>
    </source>
</evidence>
<proteinExistence type="inferred from homology"/>
<evidence type="ECO:0000256" key="9">
    <source>
        <dbReference type="ARBA" id="ARBA00023065"/>
    </source>
</evidence>
<comment type="caution">
    <text evidence="20">The sequence shown here is derived from an EMBL/GenBank/DDBJ whole genome shotgun (WGS) entry which is preliminary data.</text>
</comment>
<evidence type="ECO:0000256" key="10">
    <source>
        <dbReference type="ARBA" id="ARBA00023114"/>
    </source>
</evidence>
<gene>
    <name evidence="20" type="ORF">WCN91_02000</name>
</gene>
<evidence type="ECO:0000256" key="12">
    <source>
        <dbReference type="ARBA" id="ARBA00023139"/>
    </source>
</evidence>
<feature type="domain" description="Polysaccharide export protein N-terminal" evidence="17">
    <location>
        <begin position="121"/>
        <end position="193"/>
    </location>
</feature>
<evidence type="ECO:0000256" key="4">
    <source>
        <dbReference type="ARBA" id="ARBA00022452"/>
    </source>
</evidence>
<protein>
    <submittedName>
        <fullName evidence="20">SLBB domain-containing protein</fullName>
    </submittedName>
</protein>
<evidence type="ECO:0000259" key="17">
    <source>
        <dbReference type="Pfam" id="PF02563"/>
    </source>
</evidence>
<dbReference type="InterPro" id="IPR003715">
    <property type="entry name" value="Poly_export_N"/>
</dbReference>
<comment type="subcellular location">
    <subcellularLocation>
        <location evidence="1">Cell outer membrane</location>
        <topology evidence="1">Multi-pass membrane protein</topology>
    </subcellularLocation>
</comment>
<feature type="domain" description="SLBB" evidence="19">
    <location>
        <begin position="202"/>
        <end position="279"/>
    </location>
</feature>
<feature type="domain" description="Soluble ligand binding" evidence="18">
    <location>
        <begin position="563"/>
        <end position="603"/>
    </location>
</feature>
<evidence type="ECO:0000259" key="18">
    <source>
        <dbReference type="Pfam" id="PF10531"/>
    </source>
</evidence>
<evidence type="ECO:0000256" key="5">
    <source>
        <dbReference type="ARBA" id="ARBA00022597"/>
    </source>
</evidence>
<dbReference type="EMBL" id="JBCGCU010000001">
    <property type="protein sequence ID" value="MEM0514226.1"/>
    <property type="molecule type" value="Genomic_DNA"/>
</dbReference>
<keyword evidence="12" id="KW-0564">Palmitate</keyword>
<dbReference type="Proteomes" id="UP001447008">
    <property type="component" value="Unassembled WGS sequence"/>
</dbReference>
<keyword evidence="6" id="KW-0812">Transmembrane</keyword>
<dbReference type="Gene3D" id="3.10.560.10">
    <property type="entry name" value="Outer membrane lipoprotein wza domain like"/>
    <property type="match status" value="6"/>
</dbReference>
<reference evidence="20 21" key="1">
    <citation type="submission" date="2024-03" db="EMBL/GenBank/DDBJ databases">
        <title>Pseudoalteromonas qingdaonensis sp. nov., isolated from the intestines of marine benthic organisms.</title>
        <authorList>
            <person name="Lin X."/>
            <person name="Fang S."/>
            <person name="Hu X."/>
        </authorList>
    </citation>
    <scope>NUCLEOTIDE SEQUENCE [LARGE SCALE GENOMIC DNA]</scope>
    <source>
        <strain evidence="20 21">YIC-827</strain>
    </source>
</reference>
<dbReference type="Pfam" id="PF22461">
    <property type="entry name" value="SLBB_2"/>
    <property type="match status" value="1"/>
</dbReference>
<evidence type="ECO:0000256" key="7">
    <source>
        <dbReference type="ARBA" id="ARBA00022729"/>
    </source>
</evidence>
<dbReference type="PANTHER" id="PTHR33619:SF3">
    <property type="entry name" value="POLYSACCHARIDE EXPORT PROTEIN GFCE-RELATED"/>
    <property type="match status" value="1"/>
</dbReference>
<comment type="similarity">
    <text evidence="2">Belongs to the BexD/CtrA/VexA family.</text>
</comment>
<keyword evidence="10" id="KW-0626">Porin</keyword>
<evidence type="ECO:0000256" key="2">
    <source>
        <dbReference type="ARBA" id="ARBA00009450"/>
    </source>
</evidence>
<feature type="region of interest" description="Disordered" evidence="15">
    <location>
        <begin position="60"/>
        <end position="92"/>
    </location>
</feature>
<feature type="signal peptide" evidence="16">
    <location>
        <begin position="1"/>
        <end position="23"/>
    </location>
</feature>
<evidence type="ECO:0000256" key="1">
    <source>
        <dbReference type="ARBA" id="ARBA00004571"/>
    </source>
</evidence>
<feature type="domain" description="Soluble ligand binding" evidence="18">
    <location>
        <begin position="286"/>
        <end position="333"/>
    </location>
</feature>
<organism evidence="20 21">
    <name type="scientific">Pseudoalteromonas qingdaonensis</name>
    <dbReference type="NCBI Taxonomy" id="3131913"/>
    <lineage>
        <taxon>Bacteria</taxon>
        <taxon>Pseudomonadati</taxon>
        <taxon>Pseudomonadota</taxon>
        <taxon>Gammaproteobacteria</taxon>
        <taxon>Alteromonadales</taxon>
        <taxon>Pseudoalteromonadaceae</taxon>
        <taxon>Pseudoalteromonas</taxon>
    </lineage>
</organism>
<evidence type="ECO:0000256" key="16">
    <source>
        <dbReference type="SAM" id="SignalP"/>
    </source>
</evidence>
<dbReference type="Pfam" id="PF10531">
    <property type="entry name" value="SLBB"/>
    <property type="match status" value="4"/>
</dbReference>
<keyword evidence="3" id="KW-0813">Transport</keyword>
<evidence type="ECO:0000256" key="14">
    <source>
        <dbReference type="ARBA" id="ARBA00023288"/>
    </source>
</evidence>
<evidence type="ECO:0000256" key="11">
    <source>
        <dbReference type="ARBA" id="ARBA00023136"/>
    </source>
</evidence>
<evidence type="ECO:0000259" key="19">
    <source>
        <dbReference type="Pfam" id="PF22461"/>
    </source>
</evidence>
<feature type="chain" id="PRO_5045177299" evidence="16">
    <location>
        <begin position="24"/>
        <end position="889"/>
    </location>
</feature>
<keyword evidence="11" id="KW-0472">Membrane</keyword>
<name>A0ABU9MTR7_9GAMM</name>
<accession>A0ABU9MTR7</accession>
<dbReference type="InterPro" id="IPR049712">
    <property type="entry name" value="Poly_export"/>
</dbReference>
<feature type="domain" description="Soluble ligand binding" evidence="18">
    <location>
        <begin position="651"/>
        <end position="687"/>
    </location>
</feature>
<feature type="domain" description="Soluble ligand binding" evidence="18">
    <location>
        <begin position="783"/>
        <end position="833"/>
    </location>
</feature>
<dbReference type="InterPro" id="IPR019554">
    <property type="entry name" value="Soluble_ligand-bd"/>
</dbReference>
<keyword evidence="8" id="KW-0625">Polysaccharide transport</keyword>
<evidence type="ECO:0000313" key="20">
    <source>
        <dbReference type="EMBL" id="MEM0514226.1"/>
    </source>
</evidence>
<evidence type="ECO:0000313" key="21">
    <source>
        <dbReference type="Proteomes" id="UP001447008"/>
    </source>
</evidence>
<evidence type="ECO:0000256" key="15">
    <source>
        <dbReference type="SAM" id="MobiDB-lite"/>
    </source>
</evidence>